<comment type="caution">
    <text evidence="5">The sequence shown here is derived from an EMBL/GenBank/DDBJ whole genome shotgun (WGS) entry which is preliminary data.</text>
</comment>
<dbReference type="InterPro" id="IPR036390">
    <property type="entry name" value="WH_DNA-bd_sf"/>
</dbReference>
<keyword evidence="3" id="KW-0804">Transcription</keyword>
<evidence type="ECO:0000259" key="4">
    <source>
        <dbReference type="PROSITE" id="PS50995"/>
    </source>
</evidence>
<dbReference type="Proteomes" id="UP000051291">
    <property type="component" value="Unassembled WGS sequence"/>
</dbReference>
<keyword evidence="6" id="KW-1185">Reference proteome</keyword>
<evidence type="ECO:0000313" key="6">
    <source>
        <dbReference type="Proteomes" id="UP000051291"/>
    </source>
</evidence>
<sequence length="130" mass="14838">MKLEKEKLSKSQFNDLSVNDLHIIHIISLEKNITISQIAKLMAVSKAALTGSIDKLERLGYIERVPSKTDRRVTNIRFTKKGRLLSRLHNREHVAFTNSLLKNCNESDKAKLNKILDQLILDLESKTGDK</sequence>
<dbReference type="EMBL" id="AYYZ01000029">
    <property type="protein sequence ID" value="KRM52047.1"/>
    <property type="molecule type" value="Genomic_DNA"/>
</dbReference>
<dbReference type="PROSITE" id="PS50995">
    <property type="entry name" value="HTH_MARR_2"/>
    <property type="match status" value="1"/>
</dbReference>
<dbReference type="SMART" id="SM00347">
    <property type="entry name" value="HTH_MARR"/>
    <property type="match status" value="1"/>
</dbReference>
<dbReference type="PATRIC" id="fig|1423820.4.peg.1270"/>
<dbReference type="PANTHER" id="PTHR42756:SF1">
    <property type="entry name" value="TRANSCRIPTIONAL REPRESSOR OF EMRAB OPERON"/>
    <property type="match status" value="1"/>
</dbReference>
<dbReference type="Pfam" id="PF01047">
    <property type="entry name" value="MarR"/>
    <property type="match status" value="1"/>
</dbReference>
<evidence type="ECO:0000256" key="2">
    <source>
        <dbReference type="ARBA" id="ARBA00023125"/>
    </source>
</evidence>
<dbReference type="InterPro" id="IPR036388">
    <property type="entry name" value="WH-like_DNA-bd_sf"/>
</dbReference>
<organism evidence="5 6">
    <name type="scientific">Ligilactobacillus araffinosus DSM 20653</name>
    <dbReference type="NCBI Taxonomy" id="1423820"/>
    <lineage>
        <taxon>Bacteria</taxon>
        <taxon>Bacillati</taxon>
        <taxon>Bacillota</taxon>
        <taxon>Bacilli</taxon>
        <taxon>Lactobacillales</taxon>
        <taxon>Lactobacillaceae</taxon>
        <taxon>Ligilactobacillus</taxon>
    </lineage>
</organism>
<feature type="domain" description="HTH marR-type" evidence="4">
    <location>
        <begin position="1"/>
        <end position="121"/>
    </location>
</feature>
<dbReference type="PROSITE" id="PS01117">
    <property type="entry name" value="HTH_MARR_1"/>
    <property type="match status" value="1"/>
</dbReference>
<dbReference type="InterPro" id="IPR023187">
    <property type="entry name" value="Tscrpt_reg_MarR-type_CS"/>
</dbReference>
<dbReference type="SUPFAM" id="SSF46785">
    <property type="entry name" value="Winged helix' DNA-binding domain"/>
    <property type="match status" value="1"/>
</dbReference>
<protein>
    <recommendedName>
        <fullName evidence="4">HTH marR-type domain-containing protein</fullName>
    </recommendedName>
</protein>
<dbReference type="PRINTS" id="PR00598">
    <property type="entry name" value="HTHMARR"/>
</dbReference>
<keyword evidence="2" id="KW-0238">DNA-binding</keyword>
<evidence type="ECO:0000313" key="5">
    <source>
        <dbReference type="EMBL" id="KRM52047.1"/>
    </source>
</evidence>
<keyword evidence="1" id="KW-0805">Transcription regulation</keyword>
<dbReference type="STRING" id="1423820.FC64_GL001244"/>
<name>A0A0R1ZCC8_9LACO</name>
<gene>
    <name evidence="5" type="ORF">FC64_GL001244</name>
</gene>
<dbReference type="InterPro" id="IPR000835">
    <property type="entry name" value="HTH_MarR-typ"/>
</dbReference>
<dbReference type="PANTHER" id="PTHR42756">
    <property type="entry name" value="TRANSCRIPTIONAL REGULATOR, MARR"/>
    <property type="match status" value="1"/>
</dbReference>
<dbReference type="Gene3D" id="1.10.10.10">
    <property type="entry name" value="Winged helix-like DNA-binding domain superfamily/Winged helix DNA-binding domain"/>
    <property type="match status" value="1"/>
</dbReference>
<evidence type="ECO:0000256" key="1">
    <source>
        <dbReference type="ARBA" id="ARBA00023015"/>
    </source>
</evidence>
<proteinExistence type="predicted"/>
<dbReference type="GO" id="GO:0003677">
    <property type="term" value="F:DNA binding"/>
    <property type="evidence" value="ECO:0007669"/>
    <property type="project" value="UniProtKB-KW"/>
</dbReference>
<evidence type="ECO:0000256" key="3">
    <source>
        <dbReference type="ARBA" id="ARBA00023163"/>
    </source>
</evidence>
<dbReference type="GO" id="GO:0003700">
    <property type="term" value="F:DNA-binding transcription factor activity"/>
    <property type="evidence" value="ECO:0007669"/>
    <property type="project" value="InterPro"/>
</dbReference>
<accession>A0A0R1ZCC8</accession>
<reference evidence="5 6" key="1">
    <citation type="journal article" date="2015" name="Genome Announc.">
        <title>Expanding the biotechnology potential of lactobacilli through comparative genomics of 213 strains and associated genera.</title>
        <authorList>
            <person name="Sun Z."/>
            <person name="Harris H.M."/>
            <person name="McCann A."/>
            <person name="Guo C."/>
            <person name="Argimon S."/>
            <person name="Zhang W."/>
            <person name="Yang X."/>
            <person name="Jeffery I.B."/>
            <person name="Cooney J.C."/>
            <person name="Kagawa T.F."/>
            <person name="Liu W."/>
            <person name="Song Y."/>
            <person name="Salvetti E."/>
            <person name="Wrobel A."/>
            <person name="Rasinkangas P."/>
            <person name="Parkhill J."/>
            <person name="Rea M.C."/>
            <person name="O'Sullivan O."/>
            <person name="Ritari J."/>
            <person name="Douillard F.P."/>
            <person name="Paul Ross R."/>
            <person name="Yang R."/>
            <person name="Briner A.E."/>
            <person name="Felis G.E."/>
            <person name="de Vos W.M."/>
            <person name="Barrangou R."/>
            <person name="Klaenhammer T.R."/>
            <person name="Caufield P.W."/>
            <person name="Cui Y."/>
            <person name="Zhang H."/>
            <person name="O'Toole P.W."/>
        </authorList>
    </citation>
    <scope>NUCLEOTIDE SEQUENCE [LARGE SCALE GENOMIC DNA]</scope>
    <source>
        <strain evidence="5 6">DSM 20653</strain>
    </source>
</reference>
<dbReference type="AlphaFoldDB" id="A0A0R1ZCC8"/>